<protein>
    <submittedName>
        <fullName evidence="1">Uncharacterized protein</fullName>
    </submittedName>
</protein>
<proteinExistence type="predicted"/>
<sequence>MQKMNSTEISQLIIDLRRGDATAQKAADLIEQLTKESAPGLHRVPVRGTIEDQVVYIKPLELPPGTKWGE</sequence>
<accession>A0A096FBU6</accession>
<dbReference type="Proteomes" id="UP000029553">
    <property type="component" value="Unassembled WGS sequence"/>
</dbReference>
<gene>
    <name evidence="1" type="ORF">P353_16995</name>
</gene>
<dbReference type="EMBL" id="AWOR01000057">
    <property type="protein sequence ID" value="KGH27846.1"/>
    <property type="molecule type" value="Genomic_DNA"/>
</dbReference>
<dbReference type="AlphaFoldDB" id="A0A096FBU6"/>
<comment type="caution">
    <text evidence="1">The sequence shown here is derived from an EMBL/GenBank/DDBJ whole genome shotgun (WGS) entry which is preliminary data.</text>
</comment>
<dbReference type="RefSeq" id="WP_157839614.1">
    <property type="nucleotide sequence ID" value="NZ_AWOR01000057.1"/>
</dbReference>
<reference evidence="1 2" key="1">
    <citation type="submission" date="2013-09" db="EMBL/GenBank/DDBJ databases">
        <title>High correlation between genotypes and phenotypes of environmental bacteria Comamonas testosteroni strains.</title>
        <authorList>
            <person name="Liu L."/>
            <person name="Zhu W."/>
            <person name="Xia X."/>
            <person name="Xu B."/>
            <person name="Luo M."/>
            <person name="Wang G."/>
        </authorList>
    </citation>
    <scope>NUCLEOTIDE SEQUENCE [LARGE SCALE GENOMIC DNA]</scope>
    <source>
        <strain evidence="1 2">JL40</strain>
    </source>
</reference>
<name>A0A096FBU6_COMTE</name>
<evidence type="ECO:0000313" key="1">
    <source>
        <dbReference type="EMBL" id="KGH27846.1"/>
    </source>
</evidence>
<evidence type="ECO:0000313" key="2">
    <source>
        <dbReference type="Proteomes" id="UP000029553"/>
    </source>
</evidence>
<organism evidence="1 2">
    <name type="scientific">Comamonas testosteroni</name>
    <name type="common">Pseudomonas testosteroni</name>
    <dbReference type="NCBI Taxonomy" id="285"/>
    <lineage>
        <taxon>Bacteria</taxon>
        <taxon>Pseudomonadati</taxon>
        <taxon>Pseudomonadota</taxon>
        <taxon>Betaproteobacteria</taxon>
        <taxon>Burkholderiales</taxon>
        <taxon>Comamonadaceae</taxon>
        <taxon>Comamonas</taxon>
    </lineage>
</organism>